<dbReference type="Proteomes" id="UP001162992">
    <property type="component" value="Chromosome 22"/>
</dbReference>
<dbReference type="EMBL" id="CM055113">
    <property type="protein sequence ID" value="KAJ7516123.1"/>
    <property type="molecule type" value="Genomic_DNA"/>
</dbReference>
<evidence type="ECO:0000313" key="2">
    <source>
        <dbReference type="Proteomes" id="UP001162992"/>
    </source>
</evidence>
<sequence>MSWNKSYLDAILVPIGFGFLLSYHVYHHVQIKINPLQTIIGINNLGKRAWVRCIMQNNDQRNVLAVQTLRNSIMGSTLMATAAILLSTGLAAFLSTTTESINATVQTSIYGDKGSILVPLKFLSILFCFLFSFICYMQSIRFINYVNYLINVPLLDSTTKWSPEFVGDVLVRGGTYHSIGTRSFYTAFALMLWIFGPIPAAITAVALIPFFYHLDFVKVKPSRRKDIDDLEASCKTLTRN</sequence>
<gene>
    <name evidence="1" type="ORF">O6H91_22G043700</name>
</gene>
<evidence type="ECO:0000313" key="1">
    <source>
        <dbReference type="EMBL" id="KAJ7516123.1"/>
    </source>
</evidence>
<protein>
    <submittedName>
        <fullName evidence="1">Uncharacterized protein</fullName>
    </submittedName>
</protein>
<accession>A0ACC2AEW2</accession>
<proteinExistence type="predicted"/>
<comment type="caution">
    <text evidence="1">The sequence shown here is derived from an EMBL/GenBank/DDBJ whole genome shotgun (WGS) entry which is preliminary data.</text>
</comment>
<keyword evidence="2" id="KW-1185">Reference proteome</keyword>
<reference evidence="2" key="1">
    <citation type="journal article" date="2024" name="Proc. Natl. Acad. Sci. U.S.A.">
        <title>Extraordinary preservation of gene collinearity over three hundred million years revealed in homosporous lycophytes.</title>
        <authorList>
            <person name="Li C."/>
            <person name="Wickell D."/>
            <person name="Kuo L.Y."/>
            <person name="Chen X."/>
            <person name="Nie B."/>
            <person name="Liao X."/>
            <person name="Peng D."/>
            <person name="Ji J."/>
            <person name="Jenkins J."/>
            <person name="Williams M."/>
            <person name="Shu S."/>
            <person name="Plott C."/>
            <person name="Barry K."/>
            <person name="Rajasekar S."/>
            <person name="Grimwood J."/>
            <person name="Han X."/>
            <person name="Sun S."/>
            <person name="Hou Z."/>
            <person name="He W."/>
            <person name="Dai G."/>
            <person name="Sun C."/>
            <person name="Schmutz J."/>
            <person name="Leebens-Mack J.H."/>
            <person name="Li F.W."/>
            <person name="Wang L."/>
        </authorList>
    </citation>
    <scope>NUCLEOTIDE SEQUENCE [LARGE SCALE GENOMIC DNA]</scope>
    <source>
        <strain evidence="2">cv. PW_Plant_1</strain>
    </source>
</reference>
<name>A0ACC2AEW2_DIPCM</name>
<organism evidence="1 2">
    <name type="scientific">Diphasiastrum complanatum</name>
    <name type="common">Issler's clubmoss</name>
    <name type="synonym">Lycopodium complanatum</name>
    <dbReference type="NCBI Taxonomy" id="34168"/>
    <lineage>
        <taxon>Eukaryota</taxon>
        <taxon>Viridiplantae</taxon>
        <taxon>Streptophyta</taxon>
        <taxon>Embryophyta</taxon>
        <taxon>Tracheophyta</taxon>
        <taxon>Lycopodiopsida</taxon>
        <taxon>Lycopodiales</taxon>
        <taxon>Lycopodiaceae</taxon>
        <taxon>Lycopodioideae</taxon>
        <taxon>Diphasiastrum</taxon>
    </lineage>
</organism>